<sequence>MKIIKTTLLALTLSAVPFSAAVAMNGTEIIEKIADAISWKSETIDVGEIPQGKPHAIKFEFTNTTSKPVLITNVKAACGCTATDYSKTAIAPGKMGYVNATYNAAAQGAFTKSVTVTTSDTNQPKVLTFKGKVNPK</sequence>
<dbReference type="InterPro" id="IPR011467">
    <property type="entry name" value="DUF1573"/>
</dbReference>
<evidence type="ECO:0000313" key="3">
    <source>
        <dbReference type="Proteomes" id="UP001549146"/>
    </source>
</evidence>
<feature type="chain" id="PRO_5046947267" description="DUF1573 domain-containing protein" evidence="1">
    <location>
        <begin position="21"/>
        <end position="136"/>
    </location>
</feature>
<dbReference type="Proteomes" id="UP001549146">
    <property type="component" value="Unassembled WGS sequence"/>
</dbReference>
<name>A0ABV2LUU1_9FLAO</name>
<gene>
    <name evidence="2" type="ORF">ABID46_001919</name>
</gene>
<dbReference type="RefSeq" id="WP_354509450.1">
    <property type="nucleotide sequence ID" value="NZ_JBEPMO010000011.1"/>
</dbReference>
<accession>A0ABV2LUU1</accession>
<protein>
    <recommendedName>
        <fullName evidence="4">DUF1573 domain-containing protein</fullName>
    </recommendedName>
</protein>
<dbReference type="Pfam" id="PF07610">
    <property type="entry name" value="DUF1573"/>
    <property type="match status" value="1"/>
</dbReference>
<reference evidence="2 3" key="1">
    <citation type="submission" date="2024-06" db="EMBL/GenBank/DDBJ databases">
        <title>Genomic Encyclopedia of Type Strains, Phase IV (KMG-IV): sequencing the most valuable type-strain genomes for metagenomic binning, comparative biology and taxonomic classification.</title>
        <authorList>
            <person name="Goeker M."/>
        </authorList>
    </citation>
    <scope>NUCLEOTIDE SEQUENCE [LARGE SCALE GENOMIC DNA]</scope>
    <source>
        <strain evidence="2 3">DSM 29388</strain>
    </source>
</reference>
<evidence type="ECO:0008006" key="4">
    <source>
        <dbReference type="Google" id="ProtNLM"/>
    </source>
</evidence>
<evidence type="ECO:0000313" key="2">
    <source>
        <dbReference type="EMBL" id="MET3732330.1"/>
    </source>
</evidence>
<keyword evidence="3" id="KW-1185">Reference proteome</keyword>
<dbReference type="EMBL" id="JBEPMO010000011">
    <property type="protein sequence ID" value="MET3732330.1"/>
    <property type="molecule type" value="Genomic_DNA"/>
</dbReference>
<keyword evidence="1" id="KW-0732">Signal</keyword>
<dbReference type="InterPro" id="IPR013783">
    <property type="entry name" value="Ig-like_fold"/>
</dbReference>
<comment type="caution">
    <text evidence="2">The sequence shown here is derived from an EMBL/GenBank/DDBJ whole genome shotgun (WGS) entry which is preliminary data.</text>
</comment>
<feature type="signal peptide" evidence="1">
    <location>
        <begin position="1"/>
        <end position="20"/>
    </location>
</feature>
<proteinExistence type="predicted"/>
<dbReference type="PANTHER" id="PTHR37833:SF1">
    <property type="entry name" value="SIGNAL PEPTIDE PROTEIN"/>
    <property type="match status" value="1"/>
</dbReference>
<dbReference type="PANTHER" id="PTHR37833">
    <property type="entry name" value="LIPOPROTEIN-RELATED"/>
    <property type="match status" value="1"/>
</dbReference>
<evidence type="ECO:0000256" key="1">
    <source>
        <dbReference type="SAM" id="SignalP"/>
    </source>
</evidence>
<dbReference type="Gene3D" id="2.60.40.10">
    <property type="entry name" value="Immunoglobulins"/>
    <property type="match status" value="1"/>
</dbReference>
<organism evidence="2 3">
    <name type="scientific">Moheibacter stercoris</name>
    <dbReference type="NCBI Taxonomy" id="1628251"/>
    <lineage>
        <taxon>Bacteria</taxon>
        <taxon>Pseudomonadati</taxon>
        <taxon>Bacteroidota</taxon>
        <taxon>Flavobacteriia</taxon>
        <taxon>Flavobacteriales</taxon>
        <taxon>Weeksellaceae</taxon>
        <taxon>Moheibacter</taxon>
    </lineage>
</organism>